<reference evidence="2 3" key="1">
    <citation type="submission" date="2018-11" db="EMBL/GenBank/DDBJ databases">
        <title>Genome squencing of methanotrophic bacteria isolated from alkaline groundwater in Korea.</title>
        <authorList>
            <person name="Nguyen L.N."/>
        </authorList>
    </citation>
    <scope>NUCLEOTIDE SEQUENCE [LARGE SCALE GENOMIC DNA]</scope>
    <source>
        <strain evidence="2 3">GW6</strain>
    </source>
</reference>
<feature type="region of interest" description="Disordered" evidence="1">
    <location>
        <begin position="1"/>
        <end position="20"/>
    </location>
</feature>
<dbReference type="EMBL" id="CP034086">
    <property type="protein sequence ID" value="AZG75617.1"/>
    <property type="molecule type" value="Genomic_DNA"/>
</dbReference>
<organism evidence="2 3">
    <name type="scientific">Methylocystis rosea</name>
    <dbReference type="NCBI Taxonomy" id="173366"/>
    <lineage>
        <taxon>Bacteria</taxon>
        <taxon>Pseudomonadati</taxon>
        <taxon>Pseudomonadota</taxon>
        <taxon>Alphaproteobacteria</taxon>
        <taxon>Hyphomicrobiales</taxon>
        <taxon>Methylocystaceae</taxon>
        <taxon>Methylocystis</taxon>
    </lineage>
</organism>
<dbReference type="Proteomes" id="UP000273982">
    <property type="component" value="Chromosome"/>
</dbReference>
<gene>
    <name evidence="2" type="ORF">EHO51_02040</name>
</gene>
<evidence type="ECO:0000256" key="1">
    <source>
        <dbReference type="SAM" id="MobiDB-lite"/>
    </source>
</evidence>
<protein>
    <submittedName>
        <fullName evidence="2">DUF1007 family protein</fullName>
    </submittedName>
</protein>
<proteinExistence type="predicted"/>
<dbReference type="RefSeq" id="WP_124737487.1">
    <property type="nucleotide sequence ID" value="NZ_CP034086.1"/>
</dbReference>
<dbReference type="InterPro" id="IPR010412">
    <property type="entry name" value="DUF1007"/>
</dbReference>
<dbReference type="KEGG" id="mros:EHO51_02040"/>
<evidence type="ECO:0000313" key="3">
    <source>
        <dbReference type="Proteomes" id="UP000273982"/>
    </source>
</evidence>
<sequence>MHRLEAGACAAFSPPSPPKRETRMKLKINSILILLTTALGIGAAFAHPHVWVAVRSEVIFAPDGKIAGVQHAWEFDEMYSAYAVQGLGKDGKPPTREELAPLARTNVESLAEFEFFTFAKQNSAKLAFKQPENVTLEANDKKIVTLRFFLPLQTPIAAKKPFSFQVYDPTYFVSFGLEKKDPVTLAGAPGGCSLSLVEPAPLVANESQKLSEAFFQNMSPGADFGMKLATRAIVACP</sequence>
<name>A0A3G8M1Q9_9HYPH</name>
<accession>A0A3G8M1Q9</accession>
<dbReference type="AlphaFoldDB" id="A0A3G8M1Q9"/>
<evidence type="ECO:0000313" key="2">
    <source>
        <dbReference type="EMBL" id="AZG75617.1"/>
    </source>
</evidence>
<dbReference type="Pfam" id="PF06226">
    <property type="entry name" value="DUF1007"/>
    <property type="match status" value="1"/>
</dbReference>